<evidence type="ECO:0000313" key="1">
    <source>
        <dbReference type="EMBL" id="KAI4376260.1"/>
    </source>
</evidence>
<protein>
    <submittedName>
        <fullName evidence="1">Uncharacterized protein</fullName>
    </submittedName>
</protein>
<sequence length="482" mass="52299">MDASPKTPLLPVAQLELAQGREFFFPEVKRQLLLAGPLVLVNLMLYALQVISVMFVGHFGELPLAGASMATSFASVTGFSLLIGMGSALDTFCGQSYGAKQYHMLGIHKQRAIIILLLVCMPLALMWANTGTILRALGQDPEISAEAGSYAKYMIPSIFACALLQCHVRFLQTQNNVVPMMVTTGITTLFHVVICWSLVFKSSLGYKGAAAANAISYWINVILLAVYVRVSPSCKLTWTGFSRDALDLQGLLCFLKLAIPAAVMLCFEMWSFEMMVLLSGLLPNPKLETSVLSICLNTCALAYMMVLGLSSSISTRVSNELGARRPRAACLAIQVALMMVMMEGLAMGSLMIWGRKRWGYFYSSEEEVVSYVGDMLLLLATSHVFEGIQSVLSGTARGCGWQNIGAFINLGAYYLVGIPVAVLLAFHFQLSGKGLWSGIIVALILQASLLAVLTVRTNWDLEAKKASDRVTSSGMVNRDSSS</sequence>
<organism evidence="1 2">
    <name type="scientific">Melastoma candidum</name>
    <dbReference type="NCBI Taxonomy" id="119954"/>
    <lineage>
        <taxon>Eukaryota</taxon>
        <taxon>Viridiplantae</taxon>
        <taxon>Streptophyta</taxon>
        <taxon>Embryophyta</taxon>
        <taxon>Tracheophyta</taxon>
        <taxon>Spermatophyta</taxon>
        <taxon>Magnoliopsida</taxon>
        <taxon>eudicotyledons</taxon>
        <taxon>Gunneridae</taxon>
        <taxon>Pentapetalae</taxon>
        <taxon>rosids</taxon>
        <taxon>malvids</taxon>
        <taxon>Myrtales</taxon>
        <taxon>Melastomataceae</taxon>
        <taxon>Melastomatoideae</taxon>
        <taxon>Melastomateae</taxon>
        <taxon>Melastoma</taxon>
    </lineage>
</organism>
<dbReference type="Proteomes" id="UP001057402">
    <property type="component" value="Chromosome 4"/>
</dbReference>
<reference evidence="2" key="1">
    <citation type="journal article" date="2023" name="Front. Plant Sci.">
        <title>Chromosomal-level genome assembly of Melastoma candidum provides insights into trichome evolution.</title>
        <authorList>
            <person name="Zhong Y."/>
            <person name="Wu W."/>
            <person name="Sun C."/>
            <person name="Zou P."/>
            <person name="Liu Y."/>
            <person name="Dai S."/>
            <person name="Zhou R."/>
        </authorList>
    </citation>
    <scope>NUCLEOTIDE SEQUENCE [LARGE SCALE GENOMIC DNA]</scope>
</reference>
<name>A0ACB9RBF5_9MYRT</name>
<keyword evidence="2" id="KW-1185">Reference proteome</keyword>
<accession>A0ACB9RBF5</accession>
<dbReference type="EMBL" id="CM042883">
    <property type="protein sequence ID" value="KAI4376260.1"/>
    <property type="molecule type" value="Genomic_DNA"/>
</dbReference>
<evidence type="ECO:0000313" key="2">
    <source>
        <dbReference type="Proteomes" id="UP001057402"/>
    </source>
</evidence>
<gene>
    <name evidence="1" type="ORF">MLD38_014045</name>
</gene>
<comment type="caution">
    <text evidence="1">The sequence shown here is derived from an EMBL/GenBank/DDBJ whole genome shotgun (WGS) entry which is preliminary data.</text>
</comment>
<proteinExistence type="predicted"/>